<organism evidence="2">
    <name type="scientific">Ixodes ricinus</name>
    <name type="common">Common tick</name>
    <name type="synonym">Acarus ricinus</name>
    <dbReference type="NCBI Taxonomy" id="34613"/>
    <lineage>
        <taxon>Eukaryota</taxon>
        <taxon>Metazoa</taxon>
        <taxon>Ecdysozoa</taxon>
        <taxon>Arthropoda</taxon>
        <taxon>Chelicerata</taxon>
        <taxon>Arachnida</taxon>
        <taxon>Acari</taxon>
        <taxon>Parasitiformes</taxon>
        <taxon>Ixodida</taxon>
        <taxon>Ixodoidea</taxon>
        <taxon>Ixodidae</taxon>
        <taxon>Ixodinae</taxon>
        <taxon>Ixodes</taxon>
    </lineage>
</organism>
<feature type="signal peptide" evidence="1">
    <location>
        <begin position="1"/>
        <end position="20"/>
    </location>
</feature>
<dbReference type="AlphaFoldDB" id="A0A6B0ULA3"/>
<reference evidence="2" key="1">
    <citation type="submission" date="2019-12" db="EMBL/GenBank/DDBJ databases">
        <title>An insight into the sialome of adult female Ixodes ricinus ticks feeding for 6 days.</title>
        <authorList>
            <person name="Perner J."/>
            <person name="Ribeiro J.M.C."/>
        </authorList>
    </citation>
    <scope>NUCLEOTIDE SEQUENCE</scope>
    <source>
        <strain evidence="2">Semi-engorged</strain>
        <tissue evidence="2">Salivary glands</tissue>
    </source>
</reference>
<sequence length="116" mass="12804">MRTIVLLAVIALGGVSLILGDTNHHHPYGVSFENGTCKYRNQTLKDGGFETFQYPCELWLCNVTAKTLTVEGFVIYIFTVCRKPSGKTVAVNLLQCVCVYNLYILIKLTAGVVVIC</sequence>
<evidence type="ECO:0000313" key="2">
    <source>
        <dbReference type="EMBL" id="MXU90559.1"/>
    </source>
</evidence>
<feature type="chain" id="PRO_5025386899" evidence="1">
    <location>
        <begin position="21"/>
        <end position="116"/>
    </location>
</feature>
<evidence type="ECO:0000256" key="1">
    <source>
        <dbReference type="SAM" id="SignalP"/>
    </source>
</evidence>
<keyword evidence="1" id="KW-0732">Signal</keyword>
<accession>A0A6B0ULA3</accession>
<proteinExistence type="predicted"/>
<protein>
    <submittedName>
        <fullName evidence="2">Putative 8.9 kDa protein</fullName>
    </submittedName>
</protein>
<name>A0A6B0ULA3_IXORI</name>
<dbReference type="EMBL" id="GIFC01008476">
    <property type="protein sequence ID" value="MXU90559.1"/>
    <property type="molecule type" value="Transcribed_RNA"/>
</dbReference>